<dbReference type="Proteomes" id="UP000488299">
    <property type="component" value="Unassembled WGS sequence"/>
</dbReference>
<dbReference type="InterPro" id="IPR025272">
    <property type="entry name" value="SocA_Panacea"/>
</dbReference>
<gene>
    <name evidence="2" type="ORF">F5984_05925</name>
</gene>
<dbReference type="RefSeq" id="WP_152123356.1">
    <property type="nucleotide sequence ID" value="NZ_WELI01000002.1"/>
</dbReference>
<evidence type="ECO:0000259" key="1">
    <source>
        <dbReference type="Pfam" id="PF13274"/>
    </source>
</evidence>
<feature type="domain" description="Antitoxin SocA-like Panacea" evidence="1">
    <location>
        <begin position="36"/>
        <end position="147"/>
    </location>
</feature>
<proteinExistence type="predicted"/>
<evidence type="ECO:0000313" key="2">
    <source>
        <dbReference type="EMBL" id="KAB7731763.1"/>
    </source>
</evidence>
<comment type="caution">
    <text evidence="2">The sequence shown here is derived from an EMBL/GenBank/DDBJ whole genome shotgun (WGS) entry which is preliminary data.</text>
</comment>
<dbReference type="EMBL" id="WELI01000002">
    <property type="protein sequence ID" value="KAB7731763.1"/>
    <property type="molecule type" value="Genomic_DNA"/>
</dbReference>
<name>A0A7J5U1U6_9BACT</name>
<reference evidence="2 3" key="1">
    <citation type="submission" date="2019-10" db="EMBL/GenBank/DDBJ databases">
        <title>Rudanella paleaurantiibacter sp. nov., isolated from sludge.</title>
        <authorList>
            <person name="Xu S.Q."/>
        </authorList>
    </citation>
    <scope>NUCLEOTIDE SEQUENCE [LARGE SCALE GENOMIC DNA]</scope>
    <source>
        <strain evidence="2 3">HX-22-17</strain>
    </source>
</reference>
<evidence type="ECO:0000313" key="3">
    <source>
        <dbReference type="Proteomes" id="UP000488299"/>
    </source>
</evidence>
<protein>
    <submittedName>
        <fullName evidence="2">DUF4065 domain-containing protein</fullName>
    </submittedName>
</protein>
<accession>A0A7J5U1U6</accession>
<dbReference type="Pfam" id="PF13274">
    <property type="entry name" value="SocA_Panacea"/>
    <property type="match status" value="1"/>
</dbReference>
<sequence>MSFFENPSLVDHKTKELLIYVASKLHSRPTYGATVLNKVLYFIDCESYLRTGKPVTNFTYVKLASGPAPKPTQFLCLMNALVRSGDITEGVTERFGKTQTRHIPMRQPVLSQFDSDELVLINKVINSFCTKSAADISNMTHQLIAWKFARINEELPFFTCLLTSKPISEDDIRWAEDSISKFELMSNN</sequence>
<organism evidence="2 3">
    <name type="scientific">Rudanella paleaurantiibacter</name>
    <dbReference type="NCBI Taxonomy" id="2614655"/>
    <lineage>
        <taxon>Bacteria</taxon>
        <taxon>Pseudomonadati</taxon>
        <taxon>Bacteroidota</taxon>
        <taxon>Cytophagia</taxon>
        <taxon>Cytophagales</taxon>
        <taxon>Cytophagaceae</taxon>
        <taxon>Rudanella</taxon>
    </lineage>
</organism>
<dbReference type="AlphaFoldDB" id="A0A7J5U1U6"/>
<keyword evidence="3" id="KW-1185">Reference proteome</keyword>